<name>A0ABS0CNL8_9NOCA</name>
<reference evidence="1 2" key="1">
    <citation type="submission" date="2020-10" db="EMBL/GenBank/DDBJ databases">
        <title>Identification of Nocardia species via Next-generation sequencing and recognition of intraspecies genetic diversity.</title>
        <authorList>
            <person name="Li P."/>
            <person name="Li P."/>
            <person name="Lu B."/>
        </authorList>
    </citation>
    <scope>NUCLEOTIDE SEQUENCE [LARGE SCALE GENOMIC DNA]</scope>
    <source>
        <strain evidence="1 2">BJ06-0157</strain>
    </source>
</reference>
<gene>
    <name evidence="1" type="ORF">IU459_11805</name>
</gene>
<keyword evidence="2" id="KW-1185">Reference proteome</keyword>
<comment type="caution">
    <text evidence="1">The sequence shown here is derived from an EMBL/GenBank/DDBJ whole genome shotgun (WGS) entry which is preliminary data.</text>
</comment>
<organism evidence="1 2">
    <name type="scientific">Nocardia amamiensis</name>
    <dbReference type="NCBI Taxonomy" id="404578"/>
    <lineage>
        <taxon>Bacteria</taxon>
        <taxon>Bacillati</taxon>
        <taxon>Actinomycetota</taxon>
        <taxon>Actinomycetes</taxon>
        <taxon>Mycobacteriales</taxon>
        <taxon>Nocardiaceae</taxon>
        <taxon>Nocardia</taxon>
    </lineage>
</organism>
<protein>
    <submittedName>
        <fullName evidence="1">Uncharacterized protein</fullName>
    </submittedName>
</protein>
<dbReference type="RefSeq" id="WP_195129534.1">
    <property type="nucleotide sequence ID" value="NZ_JADLQX010000007.1"/>
</dbReference>
<dbReference type="Proteomes" id="UP000702209">
    <property type="component" value="Unassembled WGS sequence"/>
</dbReference>
<proteinExistence type="predicted"/>
<evidence type="ECO:0000313" key="1">
    <source>
        <dbReference type="EMBL" id="MBF6298225.1"/>
    </source>
</evidence>
<sequence>MGNCNCGPKKTLHQVVHPSGATITYKSEDEARAVAAQVGGTYQAQQL</sequence>
<accession>A0ABS0CNL8</accession>
<evidence type="ECO:0000313" key="2">
    <source>
        <dbReference type="Proteomes" id="UP000702209"/>
    </source>
</evidence>
<dbReference type="EMBL" id="JADLQX010000007">
    <property type="protein sequence ID" value="MBF6298225.1"/>
    <property type="molecule type" value="Genomic_DNA"/>
</dbReference>